<dbReference type="GO" id="GO:1990189">
    <property type="term" value="F:protein N-terminal-serine acetyltransferase activity"/>
    <property type="evidence" value="ECO:0007669"/>
    <property type="project" value="TreeGrafter"/>
</dbReference>
<organism>
    <name type="scientific">Serpula lacrymans var. lacrymans (strain S7.9)</name>
    <name type="common">Dry rot fungus</name>
    <dbReference type="NCBI Taxonomy" id="578457"/>
    <lineage>
        <taxon>Eukaryota</taxon>
        <taxon>Fungi</taxon>
        <taxon>Dikarya</taxon>
        <taxon>Basidiomycota</taxon>
        <taxon>Agaricomycotina</taxon>
        <taxon>Agaricomycetes</taxon>
        <taxon>Agaricomycetidae</taxon>
        <taxon>Boletales</taxon>
        <taxon>Coniophorineae</taxon>
        <taxon>Serpulaceae</taxon>
        <taxon>Serpula</taxon>
    </lineage>
</organism>
<evidence type="ECO:0000313" key="2">
    <source>
        <dbReference type="EMBL" id="EGO25126.1"/>
    </source>
</evidence>
<dbReference type="RefSeq" id="XP_007317248.1">
    <property type="nucleotide sequence ID" value="XM_007317186.1"/>
</dbReference>
<dbReference type="Pfam" id="PF13302">
    <property type="entry name" value="Acetyltransf_3"/>
    <property type="match status" value="1"/>
</dbReference>
<reference evidence="2" key="1">
    <citation type="submission" date="2011-04" db="EMBL/GenBank/DDBJ databases">
        <title>Evolution of plant cell wall degrading machinery underlies the functional diversity of forest fungi.</title>
        <authorList>
            <consortium name="US DOE Joint Genome Institute (JGI-PGF)"/>
            <person name="Eastwood D.C."/>
            <person name="Floudas D."/>
            <person name="Binder M."/>
            <person name="Majcherczyk A."/>
            <person name="Schneider P."/>
            <person name="Aerts A."/>
            <person name="Asiegbu F.O."/>
            <person name="Baker S.E."/>
            <person name="Barry K."/>
            <person name="Bendiksby M."/>
            <person name="Blumentritt M."/>
            <person name="Coutinho P.M."/>
            <person name="Cullen D."/>
            <person name="Cullen D."/>
            <person name="Gathman A."/>
            <person name="Goodell B."/>
            <person name="Henrissat B."/>
            <person name="Ihrmark K."/>
            <person name="Kauserud H."/>
            <person name="Kohler A."/>
            <person name="LaButti K."/>
            <person name="Lapidus A."/>
            <person name="Lavin J.L."/>
            <person name="Lee Y.-H."/>
            <person name="Lindquist E."/>
            <person name="Lilly W."/>
            <person name="Lucas S."/>
            <person name="Morin E."/>
            <person name="Murat C."/>
            <person name="Oguiza J.A."/>
            <person name="Park J."/>
            <person name="Pisabarro A.G."/>
            <person name="Riley R."/>
            <person name="Rosling A."/>
            <person name="Salamov A."/>
            <person name="Schmidt O."/>
            <person name="Schmutz J."/>
            <person name="Skrede I."/>
            <person name="Stenlid J."/>
            <person name="Wiebenga A."/>
            <person name="Xie X."/>
            <person name="Kues U."/>
            <person name="Hibbett D.S."/>
            <person name="Hoffmeister D."/>
            <person name="Hogberg N."/>
            <person name="Martin F."/>
            <person name="Grigoriev I.V."/>
            <person name="Watkinson S.C."/>
        </authorList>
    </citation>
    <scope>NUCLEOTIDE SEQUENCE</scope>
    <source>
        <strain evidence="2">S7.9</strain>
    </source>
</reference>
<feature type="domain" description="N-acetyltransferase" evidence="1">
    <location>
        <begin position="25"/>
        <end position="169"/>
    </location>
</feature>
<dbReference type="Proteomes" id="UP000008064">
    <property type="component" value="Unassembled WGS sequence"/>
</dbReference>
<dbReference type="InterPro" id="IPR016181">
    <property type="entry name" value="Acyl_CoA_acyltransferase"/>
</dbReference>
<sequence>MQLDSDAVPYDVNFCFPVHDLENDRVRLTPFVPSLYAESFVAASLPYPELFKYVPFGPFASAKELVNDFIEPRIHHNPTFILFAVISKASSPGDNDGKDELAGIIGLLNTSTKYLQFQRTHVTSNAVGLLMFYALDLPSESGLGLRRLQWQANELNAASIRVAEKMGFKKEAVIRWDRAVPRGRGKVSNGQEIREGDPLTGMLGRNTVVLAICWDDWLTEREKVNDRVQR</sequence>
<dbReference type="KEGG" id="sla:SERLADRAFT_464835"/>
<name>F8NTZ9_SERL9</name>
<dbReference type="PANTHER" id="PTHR43441:SF5">
    <property type="entry name" value="FAMILY ACETYLTRANSFERASE, PUTATIVE-RELATED"/>
    <property type="match status" value="1"/>
</dbReference>
<gene>
    <name evidence="2" type="ORF">SERLADRAFT_464835</name>
</gene>
<dbReference type="AlphaFoldDB" id="F8NTZ9"/>
<dbReference type="InterPro" id="IPR000182">
    <property type="entry name" value="GNAT_dom"/>
</dbReference>
<dbReference type="EMBL" id="GL945433">
    <property type="protein sequence ID" value="EGO25126.1"/>
    <property type="molecule type" value="Genomic_DNA"/>
</dbReference>
<dbReference type="GO" id="GO:0008999">
    <property type="term" value="F:protein-N-terminal-alanine acetyltransferase activity"/>
    <property type="evidence" value="ECO:0007669"/>
    <property type="project" value="TreeGrafter"/>
</dbReference>
<proteinExistence type="predicted"/>
<dbReference type="Gene3D" id="3.40.630.30">
    <property type="match status" value="1"/>
</dbReference>
<dbReference type="SUPFAM" id="SSF55729">
    <property type="entry name" value="Acyl-CoA N-acyltransferases (Nat)"/>
    <property type="match status" value="1"/>
</dbReference>
<dbReference type="GeneID" id="18818807"/>
<dbReference type="PANTHER" id="PTHR43441">
    <property type="entry name" value="RIBOSOMAL-PROTEIN-SERINE ACETYLTRANSFERASE"/>
    <property type="match status" value="1"/>
</dbReference>
<accession>F8NTZ9</accession>
<dbReference type="InterPro" id="IPR051908">
    <property type="entry name" value="Ribosomal_N-acetyltransferase"/>
</dbReference>
<dbReference type="OrthoDB" id="41238at2759"/>
<protein>
    <recommendedName>
        <fullName evidence="1">N-acetyltransferase domain-containing protein</fullName>
    </recommendedName>
</protein>
<evidence type="ECO:0000259" key="1">
    <source>
        <dbReference type="Pfam" id="PF13302"/>
    </source>
</evidence>
<dbReference type="HOGENOM" id="CLU_078023_0_0_1"/>